<accession>A0A151IHB2</accession>
<organism evidence="1 2">
    <name type="scientific">Cyphomyrmex costatus</name>
    <dbReference type="NCBI Taxonomy" id="456900"/>
    <lineage>
        <taxon>Eukaryota</taxon>
        <taxon>Metazoa</taxon>
        <taxon>Ecdysozoa</taxon>
        <taxon>Arthropoda</taxon>
        <taxon>Hexapoda</taxon>
        <taxon>Insecta</taxon>
        <taxon>Pterygota</taxon>
        <taxon>Neoptera</taxon>
        <taxon>Endopterygota</taxon>
        <taxon>Hymenoptera</taxon>
        <taxon>Apocrita</taxon>
        <taxon>Aculeata</taxon>
        <taxon>Formicoidea</taxon>
        <taxon>Formicidae</taxon>
        <taxon>Myrmicinae</taxon>
        <taxon>Cyphomyrmex</taxon>
    </lineage>
</organism>
<evidence type="ECO:0000313" key="2">
    <source>
        <dbReference type="Proteomes" id="UP000078542"/>
    </source>
</evidence>
<proteinExistence type="predicted"/>
<dbReference type="Proteomes" id="UP000078542">
    <property type="component" value="Unassembled WGS sequence"/>
</dbReference>
<dbReference type="AlphaFoldDB" id="A0A151IHB2"/>
<sequence length="76" mass="8445">EDWTVSSDDTEAGAQRGVIRYVVYTMLTPTRLKGQLTPSCLASYSRCARSSFPPHFSGRRGDSSCIPLPRTYNGSW</sequence>
<gene>
    <name evidence="1" type="ORF">ALC62_07986</name>
</gene>
<feature type="non-terminal residue" evidence="1">
    <location>
        <position position="1"/>
    </location>
</feature>
<dbReference type="EMBL" id="KQ977625">
    <property type="protein sequence ID" value="KYN01220.1"/>
    <property type="molecule type" value="Genomic_DNA"/>
</dbReference>
<keyword evidence="2" id="KW-1185">Reference proteome</keyword>
<evidence type="ECO:0000313" key="1">
    <source>
        <dbReference type="EMBL" id="KYN01220.1"/>
    </source>
</evidence>
<reference evidence="1 2" key="1">
    <citation type="submission" date="2016-03" db="EMBL/GenBank/DDBJ databases">
        <title>Cyphomyrmex costatus WGS genome.</title>
        <authorList>
            <person name="Nygaard S."/>
            <person name="Hu H."/>
            <person name="Boomsma J."/>
            <person name="Zhang G."/>
        </authorList>
    </citation>
    <scope>NUCLEOTIDE SEQUENCE [LARGE SCALE GENOMIC DNA]</scope>
    <source>
        <strain evidence="1">MS0001</strain>
        <tissue evidence="1">Whole body</tissue>
    </source>
</reference>
<protein>
    <submittedName>
        <fullName evidence="1">Uncharacterized protein</fullName>
    </submittedName>
</protein>
<name>A0A151IHB2_9HYME</name>